<feature type="region of interest" description="Disordered" evidence="2">
    <location>
        <begin position="1"/>
        <end position="32"/>
    </location>
</feature>
<evidence type="ECO:0000256" key="1">
    <source>
        <dbReference type="ARBA" id="ARBA00022729"/>
    </source>
</evidence>
<reference evidence="4 5" key="1">
    <citation type="submission" date="2024-01" db="EMBL/GenBank/DDBJ databases">
        <title>The genomes of 5 underutilized Papilionoideae crops provide insights into root nodulation and disease resistanc.</title>
        <authorList>
            <person name="Jiang F."/>
        </authorList>
    </citation>
    <scope>NUCLEOTIDE SEQUENCE [LARGE SCALE GENOMIC DNA]</scope>
    <source>
        <strain evidence="4">DUOXIRENSHENG_FW03</strain>
        <tissue evidence="4">Leaves</tissue>
    </source>
</reference>
<keyword evidence="5" id="KW-1185">Reference proteome</keyword>
<dbReference type="PANTHER" id="PTHR31951:SF22">
    <property type="entry name" value="ECA1 GAMETOGENESIS RELATED FAMILY"/>
    <property type="match status" value="1"/>
</dbReference>
<evidence type="ECO:0000259" key="3">
    <source>
        <dbReference type="Pfam" id="PF05617"/>
    </source>
</evidence>
<sequence length="129" mass="14176">MVQTGLSQDAPAPESSNAETDDYAPAPAPGASSSSYLKYLANCAAKLYKPCGKEIFSAIFFGNQRVGDYCCDSLVDDVGKVCHDDMTKYILTLPKFRSHANEIMQRSIKIWNYCVLQDYPGFETLAAQS</sequence>
<dbReference type="PANTHER" id="PTHR31951">
    <property type="entry name" value="BIFUNCTIONAL INHIBITOR/LIPID-TRANSFER PROTEIN/SEED STORAGE 2S ALBUMIN SUPERFAMILY PROTEIN-RELATED"/>
    <property type="match status" value="1"/>
</dbReference>
<dbReference type="Pfam" id="PF05617">
    <property type="entry name" value="Prolamin_like"/>
    <property type="match status" value="1"/>
</dbReference>
<dbReference type="InterPro" id="IPR008502">
    <property type="entry name" value="Prolamin-like"/>
</dbReference>
<comment type="caution">
    <text evidence="4">The sequence shown here is derived from an EMBL/GenBank/DDBJ whole genome shotgun (WGS) entry which is preliminary data.</text>
</comment>
<organism evidence="4 5">
    <name type="scientific">Psophocarpus tetragonolobus</name>
    <name type="common">Winged bean</name>
    <name type="synonym">Dolichos tetragonolobus</name>
    <dbReference type="NCBI Taxonomy" id="3891"/>
    <lineage>
        <taxon>Eukaryota</taxon>
        <taxon>Viridiplantae</taxon>
        <taxon>Streptophyta</taxon>
        <taxon>Embryophyta</taxon>
        <taxon>Tracheophyta</taxon>
        <taxon>Spermatophyta</taxon>
        <taxon>Magnoliopsida</taxon>
        <taxon>eudicotyledons</taxon>
        <taxon>Gunneridae</taxon>
        <taxon>Pentapetalae</taxon>
        <taxon>rosids</taxon>
        <taxon>fabids</taxon>
        <taxon>Fabales</taxon>
        <taxon>Fabaceae</taxon>
        <taxon>Papilionoideae</taxon>
        <taxon>50 kb inversion clade</taxon>
        <taxon>NPAAA clade</taxon>
        <taxon>indigoferoid/millettioid clade</taxon>
        <taxon>Phaseoleae</taxon>
        <taxon>Psophocarpus</taxon>
    </lineage>
</organism>
<evidence type="ECO:0000256" key="2">
    <source>
        <dbReference type="SAM" id="MobiDB-lite"/>
    </source>
</evidence>
<proteinExistence type="predicted"/>
<feature type="domain" description="Prolamin-like" evidence="3">
    <location>
        <begin position="42"/>
        <end position="115"/>
    </location>
</feature>
<name>A0AAN9X5W6_PSOTE</name>
<evidence type="ECO:0000313" key="4">
    <source>
        <dbReference type="EMBL" id="KAK7385153.1"/>
    </source>
</evidence>
<dbReference type="AlphaFoldDB" id="A0AAN9X5W6"/>
<dbReference type="Proteomes" id="UP001386955">
    <property type="component" value="Unassembled WGS sequence"/>
</dbReference>
<accession>A0AAN9X5W6</accession>
<dbReference type="EMBL" id="JAYMYS010000008">
    <property type="protein sequence ID" value="KAK7385153.1"/>
    <property type="molecule type" value="Genomic_DNA"/>
</dbReference>
<evidence type="ECO:0000313" key="5">
    <source>
        <dbReference type="Proteomes" id="UP001386955"/>
    </source>
</evidence>
<keyword evidence="1" id="KW-0732">Signal</keyword>
<protein>
    <recommendedName>
        <fullName evidence="3">Prolamin-like domain-containing protein</fullName>
    </recommendedName>
</protein>
<gene>
    <name evidence="4" type="ORF">VNO78_30865</name>
</gene>